<gene>
    <name evidence="2" type="ORF">FGK64_13735</name>
</gene>
<proteinExistence type="predicted"/>
<name>A0ABY2X6D2_9RHOB</name>
<evidence type="ECO:0000313" key="3">
    <source>
        <dbReference type="Proteomes" id="UP001191082"/>
    </source>
</evidence>
<comment type="caution">
    <text evidence="2">The sequence shown here is derived from an EMBL/GenBank/DDBJ whole genome shotgun (WGS) entry which is preliminary data.</text>
</comment>
<feature type="region of interest" description="Disordered" evidence="1">
    <location>
        <begin position="113"/>
        <end position="186"/>
    </location>
</feature>
<dbReference type="Proteomes" id="UP001191082">
    <property type="component" value="Unassembled WGS sequence"/>
</dbReference>
<organism evidence="2 3">
    <name type="scientific">Arenibacterium halophilum</name>
    <dbReference type="NCBI Taxonomy" id="2583821"/>
    <lineage>
        <taxon>Bacteria</taxon>
        <taxon>Pseudomonadati</taxon>
        <taxon>Pseudomonadota</taxon>
        <taxon>Alphaproteobacteria</taxon>
        <taxon>Rhodobacterales</taxon>
        <taxon>Paracoccaceae</taxon>
        <taxon>Arenibacterium</taxon>
    </lineage>
</organism>
<feature type="compositionally biased region" description="Acidic residues" evidence="1">
    <location>
        <begin position="113"/>
        <end position="138"/>
    </location>
</feature>
<evidence type="ECO:0000313" key="2">
    <source>
        <dbReference type="EMBL" id="TMV11347.1"/>
    </source>
</evidence>
<feature type="region of interest" description="Disordered" evidence="1">
    <location>
        <begin position="318"/>
        <end position="338"/>
    </location>
</feature>
<reference evidence="2 3" key="1">
    <citation type="submission" date="2019-05" db="EMBL/GenBank/DDBJ databases">
        <title>Marivita sp. nov. isolated from sea sediment.</title>
        <authorList>
            <person name="Kim W."/>
        </authorList>
    </citation>
    <scope>NUCLEOTIDE SEQUENCE [LARGE SCALE GENOMIC DNA]</scope>
    <source>
        <strain evidence="2 3">CAU 1492</strain>
    </source>
</reference>
<feature type="compositionally biased region" description="Pro residues" evidence="1">
    <location>
        <begin position="150"/>
        <end position="161"/>
    </location>
</feature>
<feature type="compositionally biased region" description="Low complexity" evidence="1">
    <location>
        <begin position="139"/>
        <end position="149"/>
    </location>
</feature>
<dbReference type="EMBL" id="VCPC01000003">
    <property type="protein sequence ID" value="TMV11347.1"/>
    <property type="molecule type" value="Genomic_DNA"/>
</dbReference>
<feature type="compositionally biased region" description="Acidic residues" evidence="1">
    <location>
        <begin position="165"/>
        <end position="177"/>
    </location>
</feature>
<sequence length="547" mass="56974">MASEKLEGAELKKMVKLAKKKDMPFAFCPGKKKENHVVIVDRRKNPKILAKAAKAEGDSPKVAFGTMAVSGKILELTCERVVPQLAKTLKQYLRLNKITLNVRILDENGNELESDIEDLPDDPEFDQDDGQDDGDDDAPAQAAAPVSNDAPPPPPPPPPGPQETESNDSDDSNDASEETGASAQELAARLKAAQPGVAAVQGGVADKLKAAMAAAVGQIKSGDLGQAEKTVTAIESALAKLGQAPAAPEAPPQANAPDARALAARASALKQAIDGTSEPVRAKLLAALGAAVKAIKGGDLPGAEGGLTKIEAAVQKLGAAPAAPPPPEPAPEPLSAEAQKWATAEARLQPLVDKAMAEKRGDLDAINRAFNYAKDLAADGAYDRALAAAGKVAELLKAATSATTSAAAQEAQDTVQANLVPYVKSRLAWINTRGALRKELEGLKAAIDSATSGIEGLEDVSAHSSVLFTYLDGIDSRLEDTLETLVEAPDGDRREALKTEARGIIDTYRTALDEPFFQAVDDNGFVKTNIRGAALDSLKQVSDALAA</sequence>
<dbReference type="RefSeq" id="WP_138864414.1">
    <property type="nucleotide sequence ID" value="NZ_VCPC01000003.1"/>
</dbReference>
<protein>
    <submittedName>
        <fullName evidence="2">Uncharacterized protein</fullName>
    </submittedName>
</protein>
<evidence type="ECO:0000256" key="1">
    <source>
        <dbReference type="SAM" id="MobiDB-lite"/>
    </source>
</evidence>
<keyword evidence="3" id="KW-1185">Reference proteome</keyword>
<feature type="compositionally biased region" description="Pro residues" evidence="1">
    <location>
        <begin position="322"/>
        <end position="332"/>
    </location>
</feature>
<accession>A0ABY2X6D2</accession>